<sequence length="77" mass="9169">MVCLPSYMFNFPHFHLSFQHFNLKYPFSHSLKSMVWCCDERDTVAKSLDNKHDKRLHCMKQHSWSNASSYVCKVLAE</sequence>
<evidence type="ECO:0000313" key="2">
    <source>
        <dbReference type="Proteomes" id="UP000026915"/>
    </source>
</evidence>
<evidence type="ECO:0000313" key="1">
    <source>
        <dbReference type="EMBL" id="EOY30925.1"/>
    </source>
</evidence>
<reference evidence="1 2" key="1">
    <citation type="journal article" date="2013" name="Genome Biol.">
        <title>The genome sequence of the most widely cultivated cacao type and its use to identify candidate genes regulating pod color.</title>
        <authorList>
            <person name="Motamayor J.C."/>
            <person name="Mockaitis K."/>
            <person name="Schmutz J."/>
            <person name="Haiminen N."/>
            <person name="Iii D.L."/>
            <person name="Cornejo O."/>
            <person name="Findley S.D."/>
            <person name="Zheng P."/>
            <person name="Utro F."/>
            <person name="Royaert S."/>
            <person name="Saski C."/>
            <person name="Jenkins J."/>
            <person name="Podicheti R."/>
            <person name="Zhao M."/>
            <person name="Scheffler B.E."/>
            <person name="Stack J.C."/>
            <person name="Feltus F.A."/>
            <person name="Mustiga G.M."/>
            <person name="Amores F."/>
            <person name="Phillips W."/>
            <person name="Marelli J.P."/>
            <person name="May G.D."/>
            <person name="Shapiro H."/>
            <person name="Ma J."/>
            <person name="Bustamante C.D."/>
            <person name="Schnell R.J."/>
            <person name="Main D."/>
            <person name="Gilbert D."/>
            <person name="Parida L."/>
            <person name="Kuhn D.N."/>
        </authorList>
    </citation>
    <scope>NUCLEOTIDE SEQUENCE [LARGE SCALE GENOMIC DNA]</scope>
    <source>
        <strain evidence="2">cv. Matina 1-6</strain>
    </source>
</reference>
<gene>
    <name evidence="1" type="ORF">TCM_037967</name>
</gene>
<dbReference type="AlphaFoldDB" id="A0A061GM16"/>
<name>A0A061GM16_THECC</name>
<dbReference type="EMBL" id="CM001887">
    <property type="protein sequence ID" value="EOY30925.1"/>
    <property type="molecule type" value="Genomic_DNA"/>
</dbReference>
<dbReference type="Proteomes" id="UP000026915">
    <property type="component" value="Chromosome 9"/>
</dbReference>
<dbReference type="HOGENOM" id="CLU_2643051_0_0_1"/>
<protein>
    <submittedName>
        <fullName evidence="1">Uncharacterized protein</fullName>
    </submittedName>
</protein>
<proteinExistence type="predicted"/>
<organism evidence="1 2">
    <name type="scientific">Theobroma cacao</name>
    <name type="common">Cacao</name>
    <name type="synonym">Cocoa</name>
    <dbReference type="NCBI Taxonomy" id="3641"/>
    <lineage>
        <taxon>Eukaryota</taxon>
        <taxon>Viridiplantae</taxon>
        <taxon>Streptophyta</taxon>
        <taxon>Embryophyta</taxon>
        <taxon>Tracheophyta</taxon>
        <taxon>Spermatophyta</taxon>
        <taxon>Magnoliopsida</taxon>
        <taxon>eudicotyledons</taxon>
        <taxon>Gunneridae</taxon>
        <taxon>Pentapetalae</taxon>
        <taxon>rosids</taxon>
        <taxon>malvids</taxon>
        <taxon>Malvales</taxon>
        <taxon>Malvaceae</taxon>
        <taxon>Byttnerioideae</taxon>
        <taxon>Theobroma</taxon>
    </lineage>
</organism>
<keyword evidence="2" id="KW-1185">Reference proteome</keyword>
<dbReference type="Gramene" id="EOY30925">
    <property type="protein sequence ID" value="EOY30925"/>
    <property type="gene ID" value="TCM_037967"/>
</dbReference>
<dbReference type="InParanoid" id="A0A061GM16"/>
<accession>A0A061GM16</accession>